<organism evidence="2 3">
    <name type="scientific">Acidithiobacillus thiooxidans ATCC 19377</name>
    <dbReference type="NCBI Taxonomy" id="637390"/>
    <lineage>
        <taxon>Bacteria</taxon>
        <taxon>Pseudomonadati</taxon>
        <taxon>Pseudomonadota</taxon>
        <taxon>Acidithiobacillia</taxon>
        <taxon>Acidithiobacillales</taxon>
        <taxon>Acidithiobacillaceae</taxon>
        <taxon>Acidithiobacillus</taxon>
    </lineage>
</organism>
<name>A0A543Q2X4_ACITH</name>
<evidence type="ECO:0000313" key="2">
    <source>
        <dbReference type="EMBL" id="TQN50687.1"/>
    </source>
</evidence>
<protein>
    <submittedName>
        <fullName evidence="2">Uncharacterized protein</fullName>
    </submittedName>
</protein>
<evidence type="ECO:0000313" key="3">
    <source>
        <dbReference type="Proteomes" id="UP000315403"/>
    </source>
</evidence>
<keyword evidence="1" id="KW-0812">Transmembrane</keyword>
<dbReference type="Proteomes" id="UP000315403">
    <property type="component" value="Unassembled WGS sequence"/>
</dbReference>
<keyword evidence="1" id="KW-1133">Transmembrane helix</keyword>
<feature type="transmembrane region" description="Helical" evidence="1">
    <location>
        <begin position="6"/>
        <end position="27"/>
    </location>
</feature>
<dbReference type="EMBL" id="SZUV01000001">
    <property type="protein sequence ID" value="TQN50687.1"/>
    <property type="molecule type" value="Genomic_DNA"/>
</dbReference>
<comment type="caution">
    <text evidence="2">The sequence shown here is derived from an EMBL/GenBank/DDBJ whole genome shotgun (WGS) entry which is preliminary data.</text>
</comment>
<feature type="transmembrane region" description="Helical" evidence="1">
    <location>
        <begin position="57"/>
        <end position="80"/>
    </location>
</feature>
<reference evidence="2 3" key="1">
    <citation type="submission" date="2019-03" db="EMBL/GenBank/DDBJ databases">
        <title>New insights into Acidothiobacillus thiooxidans sulfur metabolism through coupled gene expression, solution geochemistry, microscopy and spectroscopy analyses.</title>
        <authorList>
            <person name="Camacho D."/>
            <person name="Frazao R."/>
            <person name="Fouillen A."/>
            <person name="Nanci A."/>
            <person name="Lang B.F."/>
            <person name="Apte S.C."/>
            <person name="Baron C."/>
            <person name="Warren L.A."/>
        </authorList>
    </citation>
    <scope>NUCLEOTIDE SEQUENCE [LARGE SCALE GENOMIC DNA]</scope>
    <source>
        <strain evidence="2 3">ATCC 19377</strain>
    </source>
</reference>
<keyword evidence="1" id="KW-0472">Membrane</keyword>
<sequence>MYDIKALALTFAICLAATIIMAAFFRLMGRIKPSLLNVVAIPVGITISESVRMGSHISGTAFIIVVTGAVGVSVFCTQFIKVQRGISSLKHKMEPK</sequence>
<dbReference type="AlphaFoldDB" id="A0A543Q2X4"/>
<accession>A0A543Q2X4</accession>
<dbReference type="RefSeq" id="WP_142086500.1">
    <property type="nucleotide sequence ID" value="NZ_SZUV01000001.1"/>
</dbReference>
<evidence type="ECO:0000256" key="1">
    <source>
        <dbReference type="SAM" id="Phobius"/>
    </source>
</evidence>
<gene>
    <name evidence="2" type="ORF">DLNHIDIE_00542</name>
</gene>
<proteinExistence type="predicted"/>